<keyword evidence="3" id="KW-1185">Reference proteome</keyword>
<dbReference type="OrthoDB" id="1432157at2759"/>
<evidence type="ECO:0000259" key="1">
    <source>
        <dbReference type="Pfam" id="PF22936"/>
    </source>
</evidence>
<protein>
    <recommendedName>
        <fullName evidence="1">Retrovirus-related Pol polyprotein from transposon TNT 1-94-like beta-barrel domain-containing protein</fullName>
    </recommendedName>
</protein>
<gene>
    <name evidence="2" type="ORF">CR513_27716</name>
</gene>
<reference evidence="2" key="1">
    <citation type="submission" date="2018-05" db="EMBL/GenBank/DDBJ databases">
        <title>Draft genome of Mucuna pruriens seed.</title>
        <authorList>
            <person name="Nnadi N.E."/>
            <person name="Vos R."/>
            <person name="Hasami M.H."/>
            <person name="Devisetty U.K."/>
            <person name="Aguiy J.C."/>
        </authorList>
    </citation>
    <scope>NUCLEOTIDE SEQUENCE [LARGE SCALE GENOMIC DNA]</scope>
    <source>
        <strain evidence="2">JCA_2017</strain>
    </source>
</reference>
<dbReference type="Proteomes" id="UP000257109">
    <property type="component" value="Unassembled WGS sequence"/>
</dbReference>
<feature type="non-terminal residue" evidence="2">
    <location>
        <position position="1"/>
    </location>
</feature>
<proteinExistence type="predicted"/>
<dbReference type="InterPro" id="IPR054722">
    <property type="entry name" value="PolX-like_BBD"/>
</dbReference>
<organism evidence="2 3">
    <name type="scientific">Mucuna pruriens</name>
    <name type="common">Velvet bean</name>
    <name type="synonym">Dolichos pruriens</name>
    <dbReference type="NCBI Taxonomy" id="157652"/>
    <lineage>
        <taxon>Eukaryota</taxon>
        <taxon>Viridiplantae</taxon>
        <taxon>Streptophyta</taxon>
        <taxon>Embryophyta</taxon>
        <taxon>Tracheophyta</taxon>
        <taxon>Spermatophyta</taxon>
        <taxon>Magnoliopsida</taxon>
        <taxon>eudicotyledons</taxon>
        <taxon>Gunneridae</taxon>
        <taxon>Pentapetalae</taxon>
        <taxon>rosids</taxon>
        <taxon>fabids</taxon>
        <taxon>Fabales</taxon>
        <taxon>Fabaceae</taxon>
        <taxon>Papilionoideae</taxon>
        <taxon>50 kb inversion clade</taxon>
        <taxon>NPAAA clade</taxon>
        <taxon>indigoferoid/millettioid clade</taxon>
        <taxon>Phaseoleae</taxon>
        <taxon>Mucuna</taxon>
    </lineage>
</organism>
<sequence>MEPNYVETEEEILLMAYTNMNKANEEAVWFLDSGCSNHMRGKKEYFSNLDESYKDYVKLGNNSSMIWTLEFSGFKYASTEEYGKWLAKNGGTNKTVQGLLGREATTRFIPKEEYLEGHTSSATNTC</sequence>
<comment type="caution">
    <text evidence="2">The sequence shown here is derived from an EMBL/GenBank/DDBJ whole genome shotgun (WGS) entry which is preliminary data.</text>
</comment>
<evidence type="ECO:0000313" key="3">
    <source>
        <dbReference type="Proteomes" id="UP000257109"/>
    </source>
</evidence>
<dbReference type="Pfam" id="PF22936">
    <property type="entry name" value="Pol_BBD"/>
    <property type="match status" value="1"/>
</dbReference>
<dbReference type="AlphaFoldDB" id="A0A371GIP9"/>
<name>A0A371GIP9_MUCPR</name>
<accession>A0A371GIP9</accession>
<dbReference type="EMBL" id="QJKJ01005405">
    <property type="protein sequence ID" value="RDX90419.1"/>
    <property type="molecule type" value="Genomic_DNA"/>
</dbReference>
<feature type="domain" description="Retrovirus-related Pol polyprotein from transposon TNT 1-94-like beta-barrel" evidence="1">
    <location>
        <begin position="29"/>
        <end position="65"/>
    </location>
</feature>
<evidence type="ECO:0000313" key="2">
    <source>
        <dbReference type="EMBL" id="RDX90419.1"/>
    </source>
</evidence>